<reference evidence="5 6" key="1">
    <citation type="submission" date="2019-02" db="EMBL/GenBank/DDBJ databases">
        <title>Marinobacter halodurans sp. nov., a marine bacterium isolated from sea tidal flat.</title>
        <authorList>
            <person name="Yoo Y."/>
            <person name="Lee D.W."/>
            <person name="Kim B.S."/>
            <person name="Kim J.-J."/>
        </authorList>
    </citation>
    <scope>NUCLEOTIDE SEQUENCE [LARGE SCALE GENOMIC DNA]</scope>
    <source>
        <strain evidence="5 6">YJ-S3-2</strain>
    </source>
</reference>
<sequence>MAGHTESSTASPRILAVTGGKGGVGKTSVALNLALILARQGSRVLLLDGDTDLANVTIMLGQSPGKTLEHVLANECTLEEAIFEAPFGLHILPGASGVERCIGIAPSDRLAIFRGLASLEKRYDYILIDTAAGLQANVMHMIASASLACVVVTPDPTSLTDAFSLLKVLKRRGYRRTPSILINMARGASQAQSIFQRFYAAAQRHLDISPHYMGAIWRDETLRHAVATQRPVATLPESDPSCRQFRVLADMVKVRFERIEPRRSGFSAYWNRLAERRNPVSAKAEPAPRQPADVPTRWREWTRELDELLSASETSPIQRYEALTSCFAQFGRTMDEDTIEIIQTGLAAMAWERLPEAQRAHFAAHLRHLAGEIEPQPSTPAPMVSRERQEPRYDEIRFGSQDALLRALRDQPSDVSLDAWLDSISSSDRRKK</sequence>
<accession>A0ABY1ZN16</accession>
<dbReference type="RefSeq" id="WP_131479829.1">
    <property type="nucleotide sequence ID" value="NZ_SJDL01000006.1"/>
</dbReference>
<keyword evidence="1" id="KW-0547">Nucleotide-binding</keyword>
<feature type="region of interest" description="Disordered" evidence="3">
    <location>
        <begin position="372"/>
        <end position="392"/>
    </location>
</feature>
<name>A0ABY1ZN16_9GAMM</name>
<comment type="caution">
    <text evidence="5">The sequence shown here is derived from an EMBL/GenBank/DDBJ whole genome shotgun (WGS) entry which is preliminary data.</text>
</comment>
<proteinExistence type="predicted"/>
<dbReference type="Pfam" id="PF13614">
    <property type="entry name" value="AAA_31"/>
    <property type="match status" value="1"/>
</dbReference>
<keyword evidence="2" id="KW-0067">ATP-binding</keyword>
<evidence type="ECO:0000256" key="3">
    <source>
        <dbReference type="SAM" id="MobiDB-lite"/>
    </source>
</evidence>
<keyword evidence="6" id="KW-1185">Reference proteome</keyword>
<dbReference type="SUPFAM" id="SSF52540">
    <property type="entry name" value="P-loop containing nucleoside triphosphate hydrolases"/>
    <property type="match status" value="1"/>
</dbReference>
<evidence type="ECO:0000313" key="6">
    <source>
        <dbReference type="Proteomes" id="UP000313645"/>
    </source>
</evidence>
<evidence type="ECO:0000256" key="2">
    <source>
        <dbReference type="ARBA" id="ARBA00022840"/>
    </source>
</evidence>
<evidence type="ECO:0000313" key="5">
    <source>
        <dbReference type="EMBL" id="TBW57889.1"/>
    </source>
</evidence>
<dbReference type="InterPro" id="IPR050625">
    <property type="entry name" value="ParA/MinD_ATPase"/>
</dbReference>
<protein>
    <submittedName>
        <fullName evidence="5">MinD/ParA family protein</fullName>
    </submittedName>
</protein>
<dbReference type="InterPro" id="IPR027417">
    <property type="entry name" value="P-loop_NTPase"/>
</dbReference>
<dbReference type="InterPro" id="IPR025669">
    <property type="entry name" value="AAA_dom"/>
</dbReference>
<evidence type="ECO:0000256" key="1">
    <source>
        <dbReference type="ARBA" id="ARBA00022741"/>
    </source>
</evidence>
<evidence type="ECO:0000259" key="4">
    <source>
        <dbReference type="Pfam" id="PF13614"/>
    </source>
</evidence>
<organism evidence="5 6">
    <name type="scientific">Marinobacter halodurans</name>
    <dbReference type="NCBI Taxonomy" id="2528979"/>
    <lineage>
        <taxon>Bacteria</taxon>
        <taxon>Pseudomonadati</taxon>
        <taxon>Pseudomonadota</taxon>
        <taxon>Gammaproteobacteria</taxon>
        <taxon>Pseudomonadales</taxon>
        <taxon>Marinobacteraceae</taxon>
        <taxon>Marinobacter</taxon>
    </lineage>
</organism>
<gene>
    <name evidence="5" type="ORF">EZI54_05390</name>
</gene>
<dbReference type="Proteomes" id="UP000313645">
    <property type="component" value="Unassembled WGS sequence"/>
</dbReference>
<dbReference type="EMBL" id="SJDL01000006">
    <property type="protein sequence ID" value="TBW57889.1"/>
    <property type="molecule type" value="Genomic_DNA"/>
</dbReference>
<dbReference type="Gene3D" id="3.40.50.300">
    <property type="entry name" value="P-loop containing nucleotide triphosphate hydrolases"/>
    <property type="match status" value="1"/>
</dbReference>
<feature type="domain" description="AAA" evidence="4">
    <location>
        <begin position="13"/>
        <end position="170"/>
    </location>
</feature>
<dbReference type="PANTHER" id="PTHR43384:SF4">
    <property type="entry name" value="CELLULOSE BIOSYNTHESIS PROTEIN BCSQ-RELATED"/>
    <property type="match status" value="1"/>
</dbReference>
<dbReference type="PANTHER" id="PTHR43384">
    <property type="entry name" value="SEPTUM SITE-DETERMINING PROTEIN MIND HOMOLOG, CHLOROPLASTIC-RELATED"/>
    <property type="match status" value="1"/>
</dbReference>